<feature type="region of interest" description="Disordered" evidence="1">
    <location>
        <begin position="1"/>
        <end position="23"/>
    </location>
</feature>
<feature type="compositionally biased region" description="Low complexity" evidence="1">
    <location>
        <begin position="14"/>
        <end position="23"/>
    </location>
</feature>
<feature type="compositionally biased region" description="Polar residues" evidence="1">
    <location>
        <begin position="367"/>
        <end position="398"/>
    </location>
</feature>
<dbReference type="InParanoid" id="F4R6X7"/>
<dbReference type="HOGENOM" id="CLU_427036_0_0_1"/>
<dbReference type="Proteomes" id="UP000001072">
    <property type="component" value="Unassembled WGS sequence"/>
</dbReference>
<accession>F4R6X7</accession>
<evidence type="ECO:0000256" key="1">
    <source>
        <dbReference type="SAM" id="MobiDB-lite"/>
    </source>
</evidence>
<dbReference type="KEGG" id="mlr:MELLADRAFT_101776"/>
<proteinExistence type="predicted"/>
<feature type="compositionally biased region" description="Basic residues" evidence="1">
    <location>
        <begin position="1"/>
        <end position="13"/>
    </location>
</feature>
<organism evidence="3">
    <name type="scientific">Melampsora larici-populina (strain 98AG31 / pathotype 3-4-7)</name>
    <name type="common">Poplar leaf rust fungus</name>
    <dbReference type="NCBI Taxonomy" id="747676"/>
    <lineage>
        <taxon>Eukaryota</taxon>
        <taxon>Fungi</taxon>
        <taxon>Dikarya</taxon>
        <taxon>Basidiomycota</taxon>
        <taxon>Pucciniomycotina</taxon>
        <taxon>Pucciniomycetes</taxon>
        <taxon>Pucciniales</taxon>
        <taxon>Melampsoraceae</taxon>
        <taxon>Melampsora</taxon>
    </lineage>
</organism>
<evidence type="ECO:0000313" key="2">
    <source>
        <dbReference type="EMBL" id="EGG11948.1"/>
    </source>
</evidence>
<gene>
    <name evidence="2" type="ORF">MELLADRAFT_101776</name>
</gene>
<dbReference type="AlphaFoldDB" id="F4R6X7"/>
<sequence length="641" mass="70592">MNQKHSHQSKRRQSSSSIKLVSKLPKLSSLPRRAYSLAQARDMLGHLNHTRSTSLAKWRPSFPSCHMRPSSSISMTGNQNLGIIPPDLSAQVPPSPWTTHIERLGRESHEALRDTHTPCEVARTSSTSEEDLIMSEIMPPAKRLISLPTTRSLSTTLVGGCNRPLSSRTSSASQCKITTITSRRTPSWKVRRWRTEPRGGRSTGMHESLCVRRLSVFHQESHDKGFEVKIMEECKEPHDIQQRESLEVSSSGIGDDGERLSEHEAESRASSEPSESSLSSLSSSETGESQSERSLPVIELKEAEAKDPQAGSRIAKRNIGPRKSCVDEPPASRLRRSLSTDSIPCSTSRKRDLSEDESEADTKGPDRQTQSLVNLQGQESSFLSKTRSFTPKPMSTSRHLPKSFPAAFKSPMINSTKPKDKTVKRTTAGGSSVVASHDVDQSSQDPSKLKGILLTKKVVELEQTLTLMKDAERILETGDIQSLIDAQNKSAAEYLFKVSGAAQPSKQTDRSGGYEVPTTTHWGDSWGFMAPVSDTAAQIDEQRKLEMFQRGYVSDHADDDLPDEDSLFSENSVRKYDCSGAVIEDKNKSVKNTSKSIIGESCGASTSDCAPRASTLGNMMQDMGIEPSALGWDSEEEDWKD</sequence>
<dbReference type="VEuPathDB" id="FungiDB:MELLADRAFT_101776"/>
<protein>
    <submittedName>
        <fullName evidence="2">Uncharacterized protein</fullName>
    </submittedName>
</protein>
<feature type="region of interest" description="Disordered" evidence="1">
    <location>
        <begin position="238"/>
        <end position="424"/>
    </location>
</feature>
<dbReference type="OrthoDB" id="2499204at2759"/>
<keyword evidence="3" id="KW-1185">Reference proteome</keyword>
<feature type="compositionally biased region" description="Polar residues" evidence="1">
    <location>
        <begin position="337"/>
        <end position="347"/>
    </location>
</feature>
<dbReference type="RefSeq" id="XP_007404323.1">
    <property type="nucleotide sequence ID" value="XM_007404261.1"/>
</dbReference>
<feature type="compositionally biased region" description="Low complexity" evidence="1">
    <location>
        <begin position="270"/>
        <end position="294"/>
    </location>
</feature>
<reference evidence="3" key="1">
    <citation type="journal article" date="2011" name="Proc. Natl. Acad. Sci. U.S.A.">
        <title>Obligate biotrophy features unraveled by the genomic analysis of rust fungi.</title>
        <authorList>
            <person name="Duplessis S."/>
            <person name="Cuomo C.A."/>
            <person name="Lin Y.-C."/>
            <person name="Aerts A."/>
            <person name="Tisserant E."/>
            <person name="Veneault-Fourrey C."/>
            <person name="Joly D.L."/>
            <person name="Hacquard S."/>
            <person name="Amselem J."/>
            <person name="Cantarel B.L."/>
            <person name="Chiu R."/>
            <person name="Coutinho P.M."/>
            <person name="Feau N."/>
            <person name="Field M."/>
            <person name="Frey P."/>
            <person name="Gelhaye E."/>
            <person name="Goldberg J."/>
            <person name="Grabherr M.G."/>
            <person name="Kodira C.D."/>
            <person name="Kohler A."/>
            <person name="Kuees U."/>
            <person name="Lindquist E.A."/>
            <person name="Lucas S.M."/>
            <person name="Mago R."/>
            <person name="Mauceli E."/>
            <person name="Morin E."/>
            <person name="Murat C."/>
            <person name="Pangilinan J.L."/>
            <person name="Park R."/>
            <person name="Pearson M."/>
            <person name="Quesneville H."/>
            <person name="Rouhier N."/>
            <person name="Sakthikumar S."/>
            <person name="Salamov A.A."/>
            <person name="Schmutz J."/>
            <person name="Selles B."/>
            <person name="Shapiro H."/>
            <person name="Tanguay P."/>
            <person name="Tuskan G.A."/>
            <person name="Henrissat B."/>
            <person name="Van de Peer Y."/>
            <person name="Rouze P."/>
            <person name="Ellis J.G."/>
            <person name="Dodds P.N."/>
            <person name="Schein J.E."/>
            <person name="Zhong S."/>
            <person name="Hamelin R.C."/>
            <person name="Grigoriev I.V."/>
            <person name="Szabo L.J."/>
            <person name="Martin F."/>
        </authorList>
    </citation>
    <scope>NUCLEOTIDE SEQUENCE [LARGE SCALE GENOMIC DNA]</scope>
    <source>
        <strain evidence="3">98AG31 / pathotype 3-4-7</strain>
    </source>
</reference>
<feature type="compositionally biased region" description="Basic and acidic residues" evidence="1">
    <location>
        <begin position="256"/>
        <end position="269"/>
    </location>
</feature>
<evidence type="ECO:0000313" key="3">
    <source>
        <dbReference type="Proteomes" id="UP000001072"/>
    </source>
</evidence>
<dbReference type="GeneID" id="18921478"/>
<name>F4R6X7_MELLP</name>
<dbReference type="Gene3D" id="6.10.140.1020">
    <property type="match status" value="1"/>
</dbReference>
<dbReference type="EMBL" id="GL883091">
    <property type="protein sequence ID" value="EGG11948.1"/>
    <property type="molecule type" value="Genomic_DNA"/>
</dbReference>